<feature type="region of interest" description="Disordered" evidence="1">
    <location>
        <begin position="576"/>
        <end position="603"/>
    </location>
</feature>
<sequence>MDQDQDPFAVWATPDPLSDKPAASSDATPIALTSSAPDSLRASLDGAIPDDDDDDPGWGTPPAALEPSQQPGKAEHAETGDANGSQPAEQLVTASKPTSDDDEKSAANTREALDDATEAQAQPEEEGQQQQQDPTNLAKDQDAPSEPTPSAPSPPAETPDTPAPADGFDDFDDFDEPAGTTNAAAAADDEFGDFGDFDDGAAADEGQQEAFEDGFNDQSSAEPAPVAAATPSAQSAAPVRSWSALPVSRDSSRDDLFAPVQDLLPTSTAAAQHMATDGLRQVEGLAQVLVSEPSRQLWKDLSALPPIKPIDWIRSRTRRDYLITMGVPVNLDEIHNSSHGPLSASSSSSGSRLPPLQLKFDSSRSAGPSSALSSDGVGSAGLQRSSSAQHSPSASLGGPMAGQQQQRSASASGSPRNGTQSPALGQSNNRERLAERRREELGLGPPPDVDLKRAEELVGKTEDDLSLLSLPALRSMLRELHSLTTSTSSLLTHHLTIRESHQADSEMYNSMIKELVTGAASRIGGGGGGGGAGVSRSGSLRGGAASSSSSSAGSGADRRATTIGIGANAIAKNRAAMAGGGSRLSGQAGGFVNPSGLRGGRAG</sequence>
<feature type="compositionally biased region" description="Gly residues" evidence="1">
    <location>
        <begin position="578"/>
        <end position="589"/>
    </location>
</feature>
<feature type="compositionally biased region" description="Polar residues" evidence="1">
    <location>
        <begin position="415"/>
        <end position="428"/>
    </location>
</feature>
<feature type="compositionally biased region" description="Basic and acidic residues" evidence="1">
    <location>
        <begin position="429"/>
        <end position="441"/>
    </location>
</feature>
<dbReference type="PANTHER" id="PTHR38698:SF1">
    <property type="entry name" value="FUNGAL PROTEIN"/>
    <property type="match status" value="1"/>
</dbReference>
<dbReference type="EMBL" id="KE361635">
    <property type="protein sequence ID" value="EPQ28244.1"/>
    <property type="molecule type" value="Genomic_DNA"/>
</dbReference>
<dbReference type="RefSeq" id="XP_007879786.1">
    <property type="nucleotide sequence ID" value="XM_007881595.1"/>
</dbReference>
<dbReference type="Pfam" id="PF17104">
    <property type="entry name" value="YBL010C_LAA2"/>
    <property type="match status" value="1"/>
</dbReference>
<feature type="region of interest" description="Disordered" evidence="1">
    <location>
        <begin position="337"/>
        <end position="451"/>
    </location>
</feature>
<proteinExistence type="predicted"/>
<organism evidence="2 3">
    <name type="scientific">Pseudozyma flocculosa PF-1</name>
    <dbReference type="NCBI Taxonomy" id="1277687"/>
    <lineage>
        <taxon>Eukaryota</taxon>
        <taxon>Fungi</taxon>
        <taxon>Dikarya</taxon>
        <taxon>Basidiomycota</taxon>
        <taxon>Ustilaginomycotina</taxon>
        <taxon>Ustilaginomycetes</taxon>
        <taxon>Ustilaginales</taxon>
        <taxon>Ustilaginaceae</taxon>
        <taxon>Pseudozyma</taxon>
    </lineage>
</organism>
<feature type="compositionally biased region" description="Low complexity" evidence="1">
    <location>
        <begin position="385"/>
        <end position="414"/>
    </location>
</feature>
<evidence type="ECO:0000313" key="3">
    <source>
        <dbReference type="Proteomes" id="UP000053664"/>
    </source>
</evidence>
<evidence type="ECO:0000256" key="1">
    <source>
        <dbReference type="SAM" id="MobiDB-lite"/>
    </source>
</evidence>
<name>A0A061H701_9BASI</name>
<dbReference type="eggNOG" id="ENOG502RZVD">
    <property type="taxonomic scope" value="Eukaryota"/>
</dbReference>
<accession>A0A061H701</accession>
<dbReference type="OrthoDB" id="5378975at2759"/>
<feature type="compositionally biased region" description="Acidic residues" evidence="1">
    <location>
        <begin position="167"/>
        <end position="176"/>
    </location>
</feature>
<dbReference type="PANTHER" id="PTHR38698">
    <property type="entry name" value="EXPRESSED PROTEIN"/>
    <property type="match status" value="1"/>
</dbReference>
<protein>
    <submittedName>
        <fullName evidence="2">Uncharacterized protein</fullName>
    </submittedName>
</protein>
<feature type="compositionally biased region" description="Low complexity" evidence="1">
    <location>
        <begin position="534"/>
        <end position="558"/>
    </location>
</feature>
<feature type="compositionally biased region" description="Polar residues" evidence="1">
    <location>
        <begin position="82"/>
        <end position="97"/>
    </location>
</feature>
<feature type="compositionally biased region" description="Low complexity" evidence="1">
    <location>
        <begin position="337"/>
        <end position="356"/>
    </location>
</feature>
<dbReference type="GeneID" id="19318178"/>
<dbReference type="KEGG" id="pfp:PFL1_04071"/>
<feature type="compositionally biased region" description="Low complexity" evidence="1">
    <location>
        <begin position="118"/>
        <end position="135"/>
    </location>
</feature>
<feature type="compositionally biased region" description="Low complexity" evidence="1">
    <location>
        <begin position="219"/>
        <end position="238"/>
    </location>
</feature>
<feature type="compositionally biased region" description="Acidic residues" evidence="1">
    <location>
        <begin position="187"/>
        <end position="215"/>
    </location>
</feature>
<feature type="region of interest" description="Disordered" evidence="1">
    <location>
        <begin position="525"/>
        <end position="558"/>
    </location>
</feature>
<dbReference type="InterPro" id="IPR031355">
    <property type="entry name" value="YBL010C/LAA2-like"/>
</dbReference>
<reference evidence="2 3" key="1">
    <citation type="journal article" date="2013" name="Plant Cell">
        <title>The transition from a phytopathogenic smut ancestor to an anamorphic biocontrol agent deciphered by comparative whole-genome analysis.</title>
        <authorList>
            <person name="Lefebvre F."/>
            <person name="Joly D.L."/>
            <person name="Labbe C."/>
            <person name="Teichmann B."/>
            <person name="Linning R."/>
            <person name="Belzile F."/>
            <person name="Bakkeren G."/>
            <person name="Belanger R.R."/>
        </authorList>
    </citation>
    <scope>NUCLEOTIDE SEQUENCE [LARGE SCALE GENOMIC DNA]</scope>
    <source>
        <strain evidence="2 3">PF-1</strain>
    </source>
</reference>
<dbReference type="HOGENOM" id="CLU_468502_0_0_1"/>
<dbReference type="Proteomes" id="UP000053664">
    <property type="component" value="Unassembled WGS sequence"/>
</dbReference>
<feature type="compositionally biased region" description="Low complexity" evidence="1">
    <location>
        <begin position="177"/>
        <end position="186"/>
    </location>
</feature>
<gene>
    <name evidence="2" type="ORF">PFL1_04071</name>
</gene>
<dbReference type="AlphaFoldDB" id="A0A061H701"/>
<feature type="compositionally biased region" description="Low complexity" evidence="1">
    <location>
        <begin position="363"/>
        <end position="376"/>
    </location>
</feature>
<feature type="region of interest" description="Disordered" evidence="1">
    <location>
        <begin position="1"/>
        <end position="241"/>
    </location>
</feature>
<feature type="compositionally biased region" description="Pro residues" evidence="1">
    <location>
        <begin position="146"/>
        <end position="157"/>
    </location>
</feature>
<feature type="compositionally biased region" description="Polar residues" evidence="1">
    <location>
        <begin position="25"/>
        <end position="37"/>
    </location>
</feature>
<evidence type="ECO:0000313" key="2">
    <source>
        <dbReference type="EMBL" id="EPQ28244.1"/>
    </source>
</evidence>